<organism evidence="2 3">
    <name type="scientific">Phtheirospermum japonicum</name>
    <dbReference type="NCBI Taxonomy" id="374723"/>
    <lineage>
        <taxon>Eukaryota</taxon>
        <taxon>Viridiplantae</taxon>
        <taxon>Streptophyta</taxon>
        <taxon>Embryophyta</taxon>
        <taxon>Tracheophyta</taxon>
        <taxon>Spermatophyta</taxon>
        <taxon>Magnoliopsida</taxon>
        <taxon>eudicotyledons</taxon>
        <taxon>Gunneridae</taxon>
        <taxon>Pentapetalae</taxon>
        <taxon>asterids</taxon>
        <taxon>lamiids</taxon>
        <taxon>Lamiales</taxon>
        <taxon>Orobanchaceae</taxon>
        <taxon>Orobanchaceae incertae sedis</taxon>
        <taxon>Phtheirospermum</taxon>
    </lineage>
</organism>
<dbReference type="Pfam" id="PF06697">
    <property type="entry name" value="DUF1191"/>
    <property type="match status" value="1"/>
</dbReference>
<dbReference type="PANTHER" id="PTHR33512:SF4">
    <property type="entry name" value="PROTEIN, PUTATIVE (DUF1191)-RELATED"/>
    <property type="match status" value="1"/>
</dbReference>
<evidence type="ECO:0000313" key="2">
    <source>
        <dbReference type="EMBL" id="GFP92606.1"/>
    </source>
</evidence>
<keyword evidence="1" id="KW-0812">Transmembrane</keyword>
<dbReference type="Proteomes" id="UP000653305">
    <property type="component" value="Unassembled WGS sequence"/>
</dbReference>
<feature type="transmembrane region" description="Helical" evidence="1">
    <location>
        <begin position="174"/>
        <end position="195"/>
    </location>
</feature>
<evidence type="ECO:0000313" key="3">
    <source>
        <dbReference type="Proteomes" id="UP000653305"/>
    </source>
</evidence>
<keyword evidence="1" id="KW-1133">Transmembrane helix</keyword>
<proteinExistence type="predicted"/>
<keyword evidence="1" id="KW-0472">Membrane</keyword>
<sequence>MTRQHPRTDELYNASLPEYLAGINVSVVKLRSTTLWKKGANFNDFIIPPKTLPIPYVKRLLIVYHNLGNLSSSYYTLSGYTLLSPIIGFLVYDASSYSNTKNLSRIELNTNEKPISIEFHGSSSLAYQRTKCAEFGFYGQFFLSDMILPNICYSKGEGRFSIVTPYMKKEKCKLTFWVVGFLGGFLGLILVGFAGKVGVRSLMSKRNQEMEKEADEGECLETYWIDNSKMPRAEVTRTKPVLESGTTLPNPKLSWYA</sequence>
<keyword evidence="3" id="KW-1185">Reference proteome</keyword>
<reference evidence="2" key="1">
    <citation type="submission" date="2020-07" db="EMBL/GenBank/DDBJ databases">
        <title>Ethylene signaling mediates host invasion by parasitic plants.</title>
        <authorList>
            <person name="Yoshida S."/>
        </authorList>
    </citation>
    <scope>NUCLEOTIDE SEQUENCE</scope>
    <source>
        <strain evidence="2">Okayama</strain>
    </source>
</reference>
<gene>
    <name evidence="2" type="ORF">PHJA_001404800</name>
</gene>
<dbReference type="AlphaFoldDB" id="A0A830C0G9"/>
<name>A0A830C0G9_9LAMI</name>
<dbReference type="PANTHER" id="PTHR33512">
    <property type="entry name" value="PROTEIN, PUTATIVE (DUF1191)-RELATED"/>
    <property type="match status" value="1"/>
</dbReference>
<dbReference type="GO" id="GO:0016020">
    <property type="term" value="C:membrane"/>
    <property type="evidence" value="ECO:0007669"/>
    <property type="project" value="TreeGrafter"/>
</dbReference>
<protein>
    <submittedName>
        <fullName evidence="2">Uncharacterized protein</fullName>
    </submittedName>
</protein>
<dbReference type="InterPro" id="IPR010605">
    <property type="entry name" value="DUF1191"/>
</dbReference>
<dbReference type="EMBL" id="BMAC01000284">
    <property type="protein sequence ID" value="GFP92606.1"/>
    <property type="molecule type" value="Genomic_DNA"/>
</dbReference>
<accession>A0A830C0G9</accession>
<comment type="caution">
    <text evidence="2">The sequence shown here is derived from an EMBL/GenBank/DDBJ whole genome shotgun (WGS) entry which is preliminary data.</text>
</comment>
<dbReference type="OrthoDB" id="768690at2759"/>
<evidence type="ECO:0000256" key="1">
    <source>
        <dbReference type="SAM" id="Phobius"/>
    </source>
</evidence>